<keyword evidence="5" id="KW-0813">Transport</keyword>
<gene>
    <name evidence="5" type="primary">tatC</name>
    <name evidence="6" type="ORF">C8D99_10526</name>
</gene>
<organism evidence="6 7">
    <name type="scientific">Aminivibrio pyruvatiphilus</name>
    <dbReference type="NCBI Taxonomy" id="1005740"/>
    <lineage>
        <taxon>Bacteria</taxon>
        <taxon>Thermotogati</taxon>
        <taxon>Synergistota</taxon>
        <taxon>Synergistia</taxon>
        <taxon>Synergistales</taxon>
        <taxon>Aminobacteriaceae</taxon>
        <taxon>Aminivibrio</taxon>
    </lineage>
</organism>
<dbReference type="EMBL" id="SORI01000005">
    <property type="protein sequence ID" value="TDY61614.1"/>
    <property type="molecule type" value="Genomic_DNA"/>
</dbReference>
<dbReference type="GO" id="GO:0043953">
    <property type="term" value="P:protein transport by the Tat complex"/>
    <property type="evidence" value="ECO:0007669"/>
    <property type="project" value="UniProtKB-UniRule"/>
</dbReference>
<comment type="subcellular location">
    <subcellularLocation>
        <location evidence="5">Cell membrane</location>
        <topology evidence="5">Multi-pass membrane protein</topology>
    </subcellularLocation>
    <subcellularLocation>
        <location evidence="1">Membrane</location>
        <topology evidence="1">Multi-pass membrane protein</topology>
    </subcellularLocation>
</comment>
<accession>A0A4R8M8S0</accession>
<evidence type="ECO:0000256" key="1">
    <source>
        <dbReference type="ARBA" id="ARBA00004141"/>
    </source>
</evidence>
<keyword evidence="5" id="KW-1003">Cell membrane</keyword>
<comment type="similarity">
    <text evidence="5">Belongs to the TatC family.</text>
</comment>
<dbReference type="GO" id="GO:0065002">
    <property type="term" value="P:intracellular protein transmembrane transport"/>
    <property type="evidence" value="ECO:0007669"/>
    <property type="project" value="TreeGrafter"/>
</dbReference>
<feature type="transmembrane region" description="Helical" evidence="5">
    <location>
        <begin position="217"/>
        <end position="238"/>
    </location>
</feature>
<evidence type="ECO:0000256" key="2">
    <source>
        <dbReference type="ARBA" id="ARBA00022692"/>
    </source>
</evidence>
<dbReference type="Pfam" id="PF00902">
    <property type="entry name" value="TatC"/>
    <property type="match status" value="1"/>
</dbReference>
<keyword evidence="3 5" id="KW-1133">Transmembrane helix</keyword>
<comment type="subunit">
    <text evidence="5">Forms a complex with TatA.</text>
</comment>
<keyword evidence="5" id="KW-0811">Translocation</keyword>
<comment type="caution">
    <text evidence="6">The sequence shown here is derived from an EMBL/GenBank/DDBJ whole genome shotgun (WGS) entry which is preliminary data.</text>
</comment>
<dbReference type="GO" id="GO:0009977">
    <property type="term" value="F:proton motive force dependent protein transmembrane transporter activity"/>
    <property type="evidence" value="ECO:0007669"/>
    <property type="project" value="TreeGrafter"/>
</dbReference>
<evidence type="ECO:0000256" key="3">
    <source>
        <dbReference type="ARBA" id="ARBA00022989"/>
    </source>
</evidence>
<dbReference type="PANTHER" id="PTHR30371:SF0">
    <property type="entry name" value="SEC-INDEPENDENT PROTEIN TRANSLOCASE PROTEIN TATC, CHLOROPLASTIC-RELATED"/>
    <property type="match status" value="1"/>
</dbReference>
<feature type="transmembrane region" description="Helical" evidence="5">
    <location>
        <begin position="20"/>
        <end position="38"/>
    </location>
</feature>
<proteinExistence type="inferred from homology"/>
<keyword evidence="5" id="KW-0653">Protein transport</keyword>
<sequence>MGSPDRENSESYADHLEVLRGKIISVLAFFCISAVLLFSFAEATAAFLLAPLEGLGVTLYYFRPYEKLLTYMRLAFWGGMVLTAPLVLVQGWLFLRPALRRSEARYLLLGGGIVPVLFAAGSAFAYRVIAPLALRFFLAFGEGDNILPLWGFGEYASFLFSLLLASGLVFQAPLLLLALLLSGIVSLRTITRLRPWIILSIGLLAALLTPPDVVSQVLLGVPLYLLFELTLALARIVIGRRDGSG</sequence>
<feature type="transmembrane region" description="Helical" evidence="5">
    <location>
        <begin position="74"/>
        <end position="95"/>
    </location>
</feature>
<dbReference type="AlphaFoldDB" id="A0A4R8M8S0"/>
<comment type="function">
    <text evidence="5">Part of the twin-arginine translocation (Tat) system that transports large folded proteins containing a characteristic twin-arginine motif in their signal peptide across membranes.</text>
</comment>
<dbReference type="PANTHER" id="PTHR30371">
    <property type="entry name" value="SEC-INDEPENDENT PROTEIN TRANSLOCASE PROTEIN TATC"/>
    <property type="match status" value="1"/>
</dbReference>
<evidence type="ECO:0000256" key="4">
    <source>
        <dbReference type="ARBA" id="ARBA00023136"/>
    </source>
</evidence>
<feature type="transmembrane region" description="Helical" evidence="5">
    <location>
        <begin position="107"/>
        <end position="129"/>
    </location>
</feature>
<dbReference type="Proteomes" id="UP000295066">
    <property type="component" value="Unassembled WGS sequence"/>
</dbReference>
<evidence type="ECO:0000313" key="6">
    <source>
        <dbReference type="EMBL" id="TDY61614.1"/>
    </source>
</evidence>
<protein>
    <recommendedName>
        <fullName evidence="5">Sec-independent protein translocase protein TatC</fullName>
    </recommendedName>
</protein>
<feature type="transmembrane region" description="Helical" evidence="5">
    <location>
        <begin position="158"/>
        <end position="181"/>
    </location>
</feature>
<keyword evidence="4 5" id="KW-0472">Membrane</keyword>
<keyword evidence="7" id="KW-1185">Reference proteome</keyword>
<dbReference type="NCBIfam" id="TIGR00945">
    <property type="entry name" value="tatC"/>
    <property type="match status" value="1"/>
</dbReference>
<evidence type="ECO:0000256" key="5">
    <source>
        <dbReference type="HAMAP-Rule" id="MF_00902"/>
    </source>
</evidence>
<feature type="transmembrane region" description="Helical" evidence="5">
    <location>
        <begin position="193"/>
        <end position="211"/>
    </location>
</feature>
<reference evidence="6 7" key="1">
    <citation type="submission" date="2019-03" db="EMBL/GenBank/DDBJ databases">
        <title>Genomic Encyclopedia of Type Strains, Phase IV (KMG-IV): sequencing the most valuable type-strain genomes for metagenomic binning, comparative biology and taxonomic classification.</title>
        <authorList>
            <person name="Goeker M."/>
        </authorList>
    </citation>
    <scope>NUCLEOTIDE SEQUENCE [LARGE SCALE GENOMIC DNA]</scope>
    <source>
        <strain evidence="6 7">DSM 25964</strain>
    </source>
</reference>
<dbReference type="HAMAP" id="MF_00902">
    <property type="entry name" value="TatC"/>
    <property type="match status" value="1"/>
</dbReference>
<dbReference type="PRINTS" id="PR01840">
    <property type="entry name" value="TATCFAMILY"/>
</dbReference>
<evidence type="ECO:0000313" key="7">
    <source>
        <dbReference type="Proteomes" id="UP000295066"/>
    </source>
</evidence>
<name>A0A4R8M8S0_9BACT</name>
<dbReference type="InterPro" id="IPR002033">
    <property type="entry name" value="TatC"/>
</dbReference>
<keyword evidence="2 5" id="KW-0812">Transmembrane</keyword>
<dbReference type="GO" id="GO:0033281">
    <property type="term" value="C:TAT protein transport complex"/>
    <property type="evidence" value="ECO:0007669"/>
    <property type="project" value="UniProtKB-UniRule"/>
</dbReference>